<protein>
    <recommendedName>
        <fullName evidence="2">UBA domain-containing protein</fullName>
    </recommendedName>
</protein>
<dbReference type="PANTHER" id="PTHR16525">
    <property type="entry name" value="PROTEIN C12ORF4"/>
    <property type="match status" value="1"/>
</dbReference>
<dbReference type="Proteomes" id="UP000654370">
    <property type="component" value="Unassembled WGS sequence"/>
</dbReference>
<dbReference type="EMBL" id="JAEPQZ010000002">
    <property type="protein sequence ID" value="KAG2184720.1"/>
    <property type="molecule type" value="Genomic_DNA"/>
</dbReference>
<evidence type="ECO:0000313" key="4">
    <source>
        <dbReference type="Proteomes" id="UP000654370"/>
    </source>
</evidence>
<dbReference type="SUPFAM" id="SSF46934">
    <property type="entry name" value="UBA-like"/>
    <property type="match status" value="1"/>
</dbReference>
<dbReference type="Pfam" id="PF10154">
    <property type="entry name" value="Fy-3"/>
    <property type="match status" value="3"/>
</dbReference>
<dbReference type="SUPFAM" id="SSF52949">
    <property type="entry name" value="Macro domain-like"/>
    <property type="match status" value="1"/>
</dbReference>
<comment type="caution">
    <text evidence="3">The sequence shown here is derived from an EMBL/GenBank/DDBJ whole genome shotgun (WGS) entry which is preliminary data.</text>
</comment>
<dbReference type="InterPro" id="IPR009060">
    <property type="entry name" value="UBA-like_sf"/>
</dbReference>
<evidence type="ECO:0000259" key="2">
    <source>
        <dbReference type="PROSITE" id="PS50030"/>
    </source>
</evidence>
<evidence type="ECO:0000256" key="1">
    <source>
        <dbReference type="SAM" id="MobiDB-lite"/>
    </source>
</evidence>
<gene>
    <name evidence="3" type="ORF">INT43_000633</name>
</gene>
<dbReference type="InterPro" id="IPR043472">
    <property type="entry name" value="Macro_dom-like"/>
</dbReference>
<organism evidence="3 4">
    <name type="scientific">Mortierella isabellina</name>
    <name type="common">Filamentous fungus</name>
    <name type="synonym">Umbelopsis isabellina</name>
    <dbReference type="NCBI Taxonomy" id="91625"/>
    <lineage>
        <taxon>Eukaryota</taxon>
        <taxon>Fungi</taxon>
        <taxon>Fungi incertae sedis</taxon>
        <taxon>Mucoromycota</taxon>
        <taxon>Mucoromycotina</taxon>
        <taxon>Umbelopsidomycetes</taxon>
        <taxon>Umbelopsidales</taxon>
        <taxon>Umbelopsidaceae</taxon>
        <taxon>Umbelopsis</taxon>
    </lineage>
</organism>
<feature type="compositionally biased region" description="Polar residues" evidence="1">
    <location>
        <begin position="277"/>
        <end position="289"/>
    </location>
</feature>
<dbReference type="PROSITE" id="PS50030">
    <property type="entry name" value="UBA"/>
    <property type="match status" value="1"/>
</dbReference>
<feature type="region of interest" description="Disordered" evidence="1">
    <location>
        <begin position="263"/>
        <end position="332"/>
    </location>
</feature>
<proteinExistence type="predicted"/>
<dbReference type="SMART" id="SM00165">
    <property type="entry name" value="UBA"/>
    <property type="match status" value="1"/>
</dbReference>
<feature type="domain" description="UBA" evidence="2">
    <location>
        <begin position="328"/>
        <end position="371"/>
    </location>
</feature>
<sequence length="810" mass="91128">MQPNILAGKDFVANIELSSAPNRPLKAYTLVLIAGEPIQDHVMNFMKQEHIPAYLESSILSTVYTLYKKYRNDTREATSSAESLFEIQNLKESRLAFINSYEQHTLEYHSKNAKDTFAKAYYSLVHSPIPAIFDTILELEQNYTLSIMQLIQARDNEIRSIKERHEREMEESYGGSQPTYLITQQVEELEVCQATWASDIHETQTTQKREYRDFIAQLYQEYQSRLAQSAQDTGSSTINGPSKSMEIVDGKEIVSAAINKMKTSKQANAEQDHQSLKSDTSQEQVSDAATSPPQSSSRRGSSTSLRNTLEGPDVHEDRFQSSSQNLSIPDPNLQRMVKNIEEMGFPKEEAECALGMTNCNVQQAIMLLLERPDKVKAALASAESTTHRPSPGKVNMKRMSANIPNRSSSQALFGSEPGSVSPQRQSNRQRAITNPGSFTDALNKNGRSWSPITFLQQQKQAMENTNVSSVRKLGGWLGKAMENLGLDDNGSPYPTSPGQMHTSQLVESFTITLGTAHARATHNLRLLVTDEATEIFCPDISDTGRELAYRAQNANNLYSNQLSAMVVLVDINEVPIEHSTTTDQTYHRGWTRYRNGRGSNQALFTRCHQSTEFHFPDIDSQLQEIEKDYIQNQRAVEEGDFFITRHSNLPLTQIVFHLVIDGDAISRVELSSQHPILSGLRNILRLTTRYEIGSLSLPLLALPNYFLEQPEQYLFSSLSSHKASQAWLYKRGELVMKCVKGFLIESSRLGKAGPIERCFNFLLPKSTQIFSTQSGVNEISADVRGGQSQPDLEVAFQQFRRMLVEMFRAT</sequence>
<dbReference type="OrthoDB" id="415359at2759"/>
<dbReference type="GO" id="GO:0005737">
    <property type="term" value="C:cytoplasm"/>
    <property type="evidence" value="ECO:0007669"/>
    <property type="project" value="TreeGrafter"/>
</dbReference>
<keyword evidence="4" id="KW-1185">Reference proteome</keyword>
<feature type="compositionally biased region" description="Low complexity" evidence="1">
    <location>
        <begin position="290"/>
        <end position="304"/>
    </location>
</feature>
<dbReference type="AlphaFoldDB" id="A0A8H7Q383"/>
<reference evidence="3" key="1">
    <citation type="submission" date="2020-12" db="EMBL/GenBank/DDBJ databases">
        <title>Metabolic potential, ecology and presence of endohyphal bacteria is reflected in genomic diversity of Mucoromycotina.</title>
        <authorList>
            <person name="Muszewska A."/>
            <person name="Okrasinska A."/>
            <person name="Steczkiewicz K."/>
            <person name="Drgas O."/>
            <person name="Orlowska M."/>
            <person name="Perlinska-Lenart U."/>
            <person name="Aleksandrzak-Piekarczyk T."/>
            <person name="Szatraj K."/>
            <person name="Zielenkiewicz U."/>
            <person name="Pilsyk S."/>
            <person name="Malc E."/>
            <person name="Mieczkowski P."/>
            <person name="Kruszewska J.S."/>
            <person name="Biernat P."/>
            <person name="Pawlowska J."/>
        </authorList>
    </citation>
    <scope>NUCLEOTIDE SEQUENCE</scope>
    <source>
        <strain evidence="3">WA0000067209</strain>
    </source>
</reference>
<accession>A0A8H7Q383</accession>
<dbReference type="Gene3D" id="1.10.8.10">
    <property type="entry name" value="DNA helicase RuvA subunit, C-terminal domain"/>
    <property type="match status" value="1"/>
</dbReference>
<dbReference type="InterPro" id="IPR019311">
    <property type="entry name" value="Fy-3"/>
</dbReference>
<dbReference type="PANTHER" id="PTHR16525:SF0">
    <property type="entry name" value="PROTEIN C12ORF4"/>
    <property type="match status" value="1"/>
</dbReference>
<name>A0A8H7Q383_MORIS</name>
<evidence type="ECO:0000313" key="3">
    <source>
        <dbReference type="EMBL" id="KAG2184720.1"/>
    </source>
</evidence>
<dbReference type="InterPro" id="IPR015940">
    <property type="entry name" value="UBA"/>
</dbReference>
<feature type="region of interest" description="Disordered" evidence="1">
    <location>
        <begin position="407"/>
        <end position="437"/>
    </location>
</feature>